<keyword evidence="7 13" id="KW-0067">ATP-binding</keyword>
<evidence type="ECO:0000256" key="1">
    <source>
        <dbReference type="ARBA" id="ARBA00022722"/>
    </source>
</evidence>
<evidence type="ECO:0000256" key="13">
    <source>
        <dbReference type="HAMAP-Rule" id="MF_01451"/>
    </source>
</evidence>
<dbReference type="GO" id="GO:0033202">
    <property type="term" value="C:DNA helicase complex"/>
    <property type="evidence" value="ECO:0007669"/>
    <property type="project" value="TreeGrafter"/>
</dbReference>
<protein>
    <recommendedName>
        <fullName evidence="13">ATP-dependent helicase/nuclease subunit A</fullName>
        <ecNumber evidence="13">3.1.-.-</ecNumber>
        <ecNumber evidence="13">5.6.2.4</ecNumber>
    </recommendedName>
    <alternativeName>
        <fullName evidence="13">ATP-dependent helicase/nuclease AddA</fullName>
    </alternativeName>
    <alternativeName>
        <fullName evidence="13">DNA 3'-5' helicase AddA</fullName>
    </alternativeName>
</protein>
<keyword evidence="5 13" id="KW-0347">Helicase</keyword>
<dbReference type="Gene3D" id="3.40.50.300">
    <property type="entry name" value="P-loop containing nucleotide triphosphate hydrolases"/>
    <property type="match status" value="4"/>
</dbReference>
<evidence type="ECO:0000256" key="9">
    <source>
        <dbReference type="ARBA" id="ARBA00023204"/>
    </source>
</evidence>
<dbReference type="InterPro" id="IPR000212">
    <property type="entry name" value="DNA_helicase_UvrD/REP"/>
</dbReference>
<dbReference type="EMBL" id="JAGSCS010000014">
    <property type="protein sequence ID" value="MBR0576799.1"/>
    <property type="molecule type" value="Genomic_DNA"/>
</dbReference>
<keyword evidence="4 13" id="KW-0378">Hydrolase</keyword>
<dbReference type="GO" id="GO:0008408">
    <property type="term" value="F:3'-5' exonuclease activity"/>
    <property type="evidence" value="ECO:0007669"/>
    <property type="project" value="UniProtKB-UniRule"/>
</dbReference>
<evidence type="ECO:0000256" key="5">
    <source>
        <dbReference type="ARBA" id="ARBA00022806"/>
    </source>
</evidence>
<dbReference type="GO" id="GO:0005524">
    <property type="term" value="F:ATP binding"/>
    <property type="evidence" value="ECO:0007669"/>
    <property type="project" value="UniProtKB-UniRule"/>
</dbReference>
<dbReference type="Proteomes" id="UP000675379">
    <property type="component" value="Unassembled WGS sequence"/>
</dbReference>
<dbReference type="FunFam" id="3.40.50.300:FF:001236">
    <property type="entry name" value="ATP-dependent helicase/nuclease subunit A"/>
    <property type="match status" value="1"/>
</dbReference>
<dbReference type="HAMAP" id="MF_01451">
    <property type="entry name" value="AddA"/>
    <property type="match status" value="1"/>
</dbReference>
<evidence type="ECO:0000313" key="18">
    <source>
        <dbReference type="EMBL" id="MBR0576799.1"/>
    </source>
</evidence>
<comment type="caution">
    <text evidence="18">The sequence shown here is derived from an EMBL/GenBank/DDBJ whole genome shotgun (WGS) entry which is preliminary data.</text>
</comment>
<name>A0A941CSJ2_9CLOT</name>
<accession>A0A941CSJ2</accession>
<keyword evidence="2 13" id="KW-0547">Nucleotide-binding</keyword>
<evidence type="ECO:0000259" key="17">
    <source>
        <dbReference type="PROSITE" id="PS51217"/>
    </source>
</evidence>
<keyword evidence="8 13" id="KW-0238">DNA-binding</keyword>
<dbReference type="Gene3D" id="3.90.320.10">
    <property type="match status" value="1"/>
</dbReference>
<comment type="catalytic activity">
    <reaction evidence="11 13">
        <text>Couples ATP hydrolysis with the unwinding of duplex DNA by translocating in the 3'-5' direction.</text>
        <dbReference type="EC" id="5.6.2.4"/>
    </reaction>
</comment>
<evidence type="ECO:0000256" key="4">
    <source>
        <dbReference type="ARBA" id="ARBA00022801"/>
    </source>
</evidence>
<evidence type="ECO:0000256" key="14">
    <source>
        <dbReference type="PROSITE-ProRule" id="PRU00560"/>
    </source>
</evidence>
<gene>
    <name evidence="13 18" type="primary">addA</name>
    <name evidence="18" type="ORF">KCG48_10690</name>
</gene>
<dbReference type="InterPro" id="IPR038726">
    <property type="entry name" value="PDDEXK_AddAB-type"/>
</dbReference>
<dbReference type="PROSITE" id="PS51217">
    <property type="entry name" value="UVRD_HELICASE_CTER"/>
    <property type="match status" value="1"/>
</dbReference>
<evidence type="ECO:0000256" key="11">
    <source>
        <dbReference type="ARBA" id="ARBA00034617"/>
    </source>
</evidence>
<dbReference type="EC" id="3.1.-.-" evidence="13"/>
<dbReference type="Pfam" id="PF00580">
    <property type="entry name" value="UvrD-helicase"/>
    <property type="match status" value="1"/>
</dbReference>
<dbReference type="InterPro" id="IPR014017">
    <property type="entry name" value="DNA_helicase_UvrD-like_C"/>
</dbReference>
<dbReference type="RefSeq" id="WP_211802218.1">
    <property type="nucleotide sequence ID" value="NZ_JAGSCS010000014.1"/>
</dbReference>
<dbReference type="SUPFAM" id="SSF52540">
    <property type="entry name" value="P-loop containing nucleoside triphosphate hydrolases"/>
    <property type="match status" value="1"/>
</dbReference>
<comment type="cofactor">
    <cofactor evidence="13">
        <name>Mg(2+)</name>
        <dbReference type="ChEBI" id="CHEBI:18420"/>
    </cofactor>
</comment>
<dbReference type="GO" id="GO:0043138">
    <property type="term" value="F:3'-5' DNA helicase activity"/>
    <property type="evidence" value="ECO:0007669"/>
    <property type="project" value="UniProtKB-UniRule"/>
</dbReference>
<organism evidence="18 19">
    <name type="scientific">Proteiniclasticum sediminis</name>
    <dbReference type="NCBI Taxonomy" id="2804028"/>
    <lineage>
        <taxon>Bacteria</taxon>
        <taxon>Bacillati</taxon>
        <taxon>Bacillota</taxon>
        <taxon>Clostridia</taxon>
        <taxon>Eubacteriales</taxon>
        <taxon>Clostridiaceae</taxon>
        <taxon>Proteiniclasticum</taxon>
    </lineage>
</organism>
<dbReference type="PANTHER" id="PTHR11070:SF48">
    <property type="entry name" value="ATP-DEPENDENT HELICASE_NUCLEASE SUBUNIT A"/>
    <property type="match status" value="1"/>
</dbReference>
<comment type="subunit">
    <text evidence="13">Heterodimer of AddA and AddB/RexB.</text>
</comment>
<evidence type="ECO:0000256" key="10">
    <source>
        <dbReference type="ARBA" id="ARBA00023235"/>
    </source>
</evidence>
<dbReference type="PROSITE" id="PS51198">
    <property type="entry name" value="UVRD_HELICASE_ATP_BIND"/>
    <property type="match status" value="1"/>
</dbReference>
<reference evidence="18" key="1">
    <citation type="submission" date="2021-04" db="EMBL/GenBank/DDBJ databases">
        <title>Proteiniclasticum sedimins sp. nov., an obligate anaerobic bacterium isolated from anaerobic sludge.</title>
        <authorList>
            <person name="Liu J."/>
        </authorList>
    </citation>
    <scope>NUCLEOTIDE SEQUENCE</scope>
    <source>
        <strain evidence="18">BAD-10</strain>
    </source>
</reference>
<evidence type="ECO:0000256" key="12">
    <source>
        <dbReference type="ARBA" id="ARBA00048988"/>
    </source>
</evidence>
<dbReference type="EC" id="5.6.2.4" evidence="13"/>
<evidence type="ECO:0000256" key="3">
    <source>
        <dbReference type="ARBA" id="ARBA00022763"/>
    </source>
</evidence>
<dbReference type="GO" id="GO:0003690">
    <property type="term" value="F:double-stranded DNA binding"/>
    <property type="evidence" value="ECO:0007669"/>
    <property type="project" value="UniProtKB-UniRule"/>
</dbReference>
<dbReference type="CDD" id="cd17932">
    <property type="entry name" value="DEXQc_UvrD"/>
    <property type="match status" value="1"/>
</dbReference>
<dbReference type="InterPro" id="IPR011335">
    <property type="entry name" value="Restrct_endonuc-II-like"/>
</dbReference>
<dbReference type="GO" id="GO:0000724">
    <property type="term" value="P:double-strand break repair via homologous recombination"/>
    <property type="evidence" value="ECO:0007669"/>
    <property type="project" value="UniProtKB-UniRule"/>
</dbReference>
<feature type="binding site" evidence="14">
    <location>
        <begin position="24"/>
        <end position="31"/>
    </location>
    <ligand>
        <name>ATP</name>
        <dbReference type="ChEBI" id="CHEBI:30616"/>
    </ligand>
</feature>
<dbReference type="GO" id="GO:0005829">
    <property type="term" value="C:cytosol"/>
    <property type="evidence" value="ECO:0007669"/>
    <property type="project" value="TreeGrafter"/>
</dbReference>
<evidence type="ECO:0000256" key="15">
    <source>
        <dbReference type="SAM" id="MobiDB-lite"/>
    </source>
</evidence>
<dbReference type="AlphaFoldDB" id="A0A941CSJ2"/>
<dbReference type="InterPro" id="IPR014152">
    <property type="entry name" value="AddA"/>
</dbReference>
<dbReference type="PANTHER" id="PTHR11070">
    <property type="entry name" value="UVRD / RECB / PCRA DNA HELICASE FAMILY MEMBER"/>
    <property type="match status" value="1"/>
</dbReference>
<dbReference type="Pfam" id="PF12705">
    <property type="entry name" value="PDDEXK_1"/>
    <property type="match status" value="1"/>
</dbReference>
<comment type="function">
    <text evidence="13">The heterodimer acts as both an ATP-dependent DNA helicase and an ATP-dependent, dual-direction single-stranded exonuclease. Recognizes the chi site generating a DNA molecule suitable for the initiation of homologous recombination. The AddA nuclease domain is required for chi fragment generation; this subunit has the helicase and 3' -&gt; 5' nuclease activities.</text>
</comment>
<dbReference type="InterPro" id="IPR014016">
    <property type="entry name" value="UvrD-like_ATP-bd"/>
</dbReference>
<comment type="catalytic activity">
    <reaction evidence="12 13">
        <text>ATP + H2O = ADP + phosphate + H(+)</text>
        <dbReference type="Rhea" id="RHEA:13065"/>
        <dbReference type="ChEBI" id="CHEBI:15377"/>
        <dbReference type="ChEBI" id="CHEBI:15378"/>
        <dbReference type="ChEBI" id="CHEBI:30616"/>
        <dbReference type="ChEBI" id="CHEBI:43474"/>
        <dbReference type="ChEBI" id="CHEBI:456216"/>
        <dbReference type="EC" id="5.6.2.4"/>
    </reaction>
</comment>
<keyword evidence="3 13" id="KW-0227">DNA damage</keyword>
<sequence>MASPWTNEQWEAITSRGSNLLVSAAAGSGKTAVLVERIIRMITEDGVDIDTLLVMTFTNAAAAEMRERIGSAVIKALDANPGDKNLERQLSLLGRSSITTIHSFCLEVIRNNFHLIGLDPGFRIADETEATLLKEESLDETLEEFYDRQDPDFLDLSDAYGGKKDDRDLIKTVYEVHRHIMSSPWPEAWLREKVGMYQVEGKKLLALPVLKGLLQDLQSRLQIHEEALEKALDIIDGHEPLQGYSEALRADQQIFLGLKGLLEEESDYDGLRNYLMTISWARMKPAKKNADPQAVEEVKGIREDFKKFIKALTEKYFGESEENNLAILQRTYPRLKALEAVILRFMEVYSRRKRDKGLLDFNDLEHLALEILSQEENGRIVPSETALEYKKRFQEVLVDEYQDSNEVQEVLITMVSRKNEDNPNVFMVGDVKQSIYRFRQARPELFMEKYRTYSPEGNAQGKKIQLYKNFRSRGNILSAVNFLFQGIMSERVGELDYTDEESLIYGAAYYEEADEAEGESPEDAVEILLVEDKESAENGEAEEGEEDGEYEGPEVQEGAPDPSDYKVIEMEAKMVADRINQLIRSGHRIYDNQAKVMRPMTYKDIVILMRATARVSSVFLEELHQANIPSFSDSSTGYFDTIEIRTMMALLNLIDNPLQDIPLLAVLRSPIFAFSEDELAQLRTVNPGDFLYRNLCQEEAFTGLLREKVAYFRDRLETYRNFSKTMKLDEFIGYLYGDTAYLDYVGAMPDGIERQANLRILFQRARQFEATSLKGLFNFIRFIDKLKRSAGDFGAAKILGENENLVRIMSIHKSKGLEFPVVFLVNTAKKFNRSDLRREVILHEELGIAPSYVDLSRNLKTTTLLKEVLKDRIALESISEEMRVLYVAMTRAREKLILTGHVKELDKSLERWTRLSGGDGLKIGEDKVLKGDTYLDWIMAVMLKHQSLSAWRTDGKVMGLGKDIRLAFSTKTRAQVLGSAEELQEKPSGVFSLDLLEDPENAFEVNRRLAFAYAQAQSIEKVSKVTVTELKRMAAHLDHPEEAEEIEKSPVVLRPKFLQESATLTGAERGTIFHKVMQHLDFKRVSLPEIRTQLQELRDRELLRPEELEAVNPYKIQALFQTKLGQRMQEADLRQELFRESKFLMNQEGSEVMVIGVIDVYFEEEGQLMLMDYKTDYLEESQGSEELALRYKEQLLYYKRALESITGQPVAGMYLYSVSLEKEIEISP</sequence>
<feature type="domain" description="UvrD-like helicase C-terminal" evidence="17">
    <location>
        <begin position="525"/>
        <end position="816"/>
    </location>
</feature>
<keyword evidence="9 13" id="KW-0234">DNA repair</keyword>
<evidence type="ECO:0000256" key="7">
    <source>
        <dbReference type="ARBA" id="ARBA00022840"/>
    </source>
</evidence>
<dbReference type="SUPFAM" id="SSF52980">
    <property type="entry name" value="Restriction endonuclease-like"/>
    <property type="match status" value="1"/>
</dbReference>
<keyword evidence="19" id="KW-1185">Reference proteome</keyword>
<dbReference type="Pfam" id="PF13361">
    <property type="entry name" value="UvrD_C"/>
    <property type="match status" value="1"/>
</dbReference>
<proteinExistence type="inferred from homology"/>
<dbReference type="InterPro" id="IPR011604">
    <property type="entry name" value="PDDEXK-like_dom_sf"/>
</dbReference>
<keyword evidence="1 13" id="KW-0540">Nuclease</keyword>
<comment type="similarity">
    <text evidence="13">Belongs to the helicase family. AddA subfamily.</text>
</comment>
<feature type="region of interest" description="Disordered" evidence="15">
    <location>
        <begin position="533"/>
        <end position="562"/>
    </location>
</feature>
<evidence type="ECO:0000313" key="19">
    <source>
        <dbReference type="Proteomes" id="UP000675379"/>
    </source>
</evidence>
<keyword evidence="10 13" id="KW-0413">Isomerase</keyword>
<evidence type="ECO:0000259" key="16">
    <source>
        <dbReference type="PROSITE" id="PS51198"/>
    </source>
</evidence>
<feature type="domain" description="UvrD-like helicase ATP-binding" evidence="16">
    <location>
        <begin position="3"/>
        <end position="473"/>
    </location>
</feature>
<dbReference type="InterPro" id="IPR027417">
    <property type="entry name" value="P-loop_NTPase"/>
</dbReference>
<evidence type="ECO:0000256" key="6">
    <source>
        <dbReference type="ARBA" id="ARBA00022839"/>
    </source>
</evidence>
<dbReference type="NCBIfam" id="TIGR02785">
    <property type="entry name" value="addA_Gpos"/>
    <property type="match status" value="1"/>
</dbReference>
<evidence type="ECO:0000256" key="2">
    <source>
        <dbReference type="ARBA" id="ARBA00022741"/>
    </source>
</evidence>
<keyword evidence="6 13" id="KW-0269">Exonuclease</keyword>
<feature type="compositionally biased region" description="Acidic residues" evidence="15">
    <location>
        <begin position="537"/>
        <end position="554"/>
    </location>
</feature>
<evidence type="ECO:0000256" key="8">
    <source>
        <dbReference type="ARBA" id="ARBA00023125"/>
    </source>
</evidence>